<reference evidence="2" key="1">
    <citation type="submission" date="2016-10" db="EMBL/GenBank/DDBJ databases">
        <authorList>
            <person name="Varghese N."/>
            <person name="Submissions S."/>
        </authorList>
    </citation>
    <scope>NUCLEOTIDE SEQUENCE [LARGE SCALE GENOMIC DNA]</scope>
    <source>
        <strain evidence="2">DSM 44234</strain>
    </source>
</reference>
<dbReference type="Proteomes" id="UP000182241">
    <property type="component" value="Unassembled WGS sequence"/>
</dbReference>
<organism evidence="1 2">
    <name type="scientific">Tsukamurella tyrosinosolvens</name>
    <dbReference type="NCBI Taxonomy" id="57704"/>
    <lineage>
        <taxon>Bacteria</taxon>
        <taxon>Bacillati</taxon>
        <taxon>Actinomycetota</taxon>
        <taxon>Actinomycetes</taxon>
        <taxon>Mycobacteriales</taxon>
        <taxon>Tsukamurellaceae</taxon>
        <taxon>Tsukamurella</taxon>
    </lineage>
</organism>
<accession>A0A1H4KZC6</accession>
<proteinExistence type="predicted"/>
<dbReference type="EMBL" id="FNSA01000003">
    <property type="protein sequence ID" value="SEB63864.1"/>
    <property type="molecule type" value="Genomic_DNA"/>
</dbReference>
<gene>
    <name evidence="1" type="ORF">SAMN04489793_0403</name>
</gene>
<name>A0A1H4KZC6_TSUTY</name>
<sequence>MNVVTPGDRVQLRDEVLGYGTVLSADDEVVSVKLDDGRAVAVHREALVLL</sequence>
<evidence type="ECO:0000313" key="2">
    <source>
        <dbReference type="Proteomes" id="UP000182241"/>
    </source>
</evidence>
<evidence type="ECO:0000313" key="1">
    <source>
        <dbReference type="EMBL" id="SEB63864.1"/>
    </source>
</evidence>
<protein>
    <submittedName>
        <fullName evidence="1">Uncharacterized protein</fullName>
    </submittedName>
</protein>
<keyword evidence="2" id="KW-1185">Reference proteome</keyword>
<dbReference type="AlphaFoldDB" id="A0A1H4KZC6"/>